<evidence type="ECO:0000313" key="2">
    <source>
        <dbReference type="Proteomes" id="UP001243375"/>
    </source>
</evidence>
<sequence length="348" mass="39496">MSFCLPFFRSSSATREFQEDNRTDYLEKLPSSLQPFESPTLQGDLLKNEARERLCSLRTLMQDNKSEFTTEADQRRRWISGFTGSAGTAVVGKEKAYMFVDSRYWVQAAKQLSSEWTLIKMVGRDAEGWHAWWQWCENNVEDHARIGIDPKLITLVLVNTIEPKLNAKSISLVQINDNLIDAIRPVVERSLSPVTLHPLKFSGCPTQDKLASIRDKLFTNHPENGVYILPVLPSIVWLLNIRCQNDVPNTPIFRSYVTLTRTECVIYADKRKFSPNVEESLKRDGVRLEAYGIDEVKKYIVGWKASADGEKRKVLAPPSVSWGMVHTVKMAITVSQVRISRACTGSLA</sequence>
<reference evidence="1" key="1">
    <citation type="submission" date="2023-04" db="EMBL/GenBank/DDBJ databases">
        <title>Draft Genome sequencing of Naganishia species isolated from polar environments using Oxford Nanopore Technology.</title>
        <authorList>
            <person name="Leo P."/>
            <person name="Venkateswaran K."/>
        </authorList>
    </citation>
    <scope>NUCLEOTIDE SEQUENCE</scope>
    <source>
        <strain evidence="1">MNA-CCFEE 5425</strain>
    </source>
</reference>
<organism evidence="1 2">
    <name type="scientific">Naganishia vaughanmartiniae</name>
    <dbReference type="NCBI Taxonomy" id="1424756"/>
    <lineage>
        <taxon>Eukaryota</taxon>
        <taxon>Fungi</taxon>
        <taxon>Dikarya</taxon>
        <taxon>Basidiomycota</taxon>
        <taxon>Agaricomycotina</taxon>
        <taxon>Tremellomycetes</taxon>
        <taxon>Filobasidiales</taxon>
        <taxon>Filobasidiaceae</taxon>
        <taxon>Naganishia</taxon>
    </lineage>
</organism>
<evidence type="ECO:0000313" key="1">
    <source>
        <dbReference type="EMBL" id="KAJ9123399.1"/>
    </source>
</evidence>
<accession>A0ACC2XH89</accession>
<protein>
    <submittedName>
        <fullName evidence="1">Uncharacterized protein</fullName>
    </submittedName>
</protein>
<proteinExistence type="predicted"/>
<dbReference type="EMBL" id="JASBWU010000003">
    <property type="protein sequence ID" value="KAJ9123399.1"/>
    <property type="molecule type" value="Genomic_DNA"/>
</dbReference>
<comment type="caution">
    <text evidence="1">The sequence shown here is derived from an EMBL/GenBank/DDBJ whole genome shotgun (WGS) entry which is preliminary data.</text>
</comment>
<dbReference type="Proteomes" id="UP001243375">
    <property type="component" value="Unassembled WGS sequence"/>
</dbReference>
<keyword evidence="2" id="KW-1185">Reference proteome</keyword>
<gene>
    <name evidence="1" type="ORF">QFC22_001601</name>
</gene>
<name>A0ACC2XH89_9TREE</name>